<evidence type="ECO:0000313" key="5">
    <source>
        <dbReference type="Proteomes" id="UP001586593"/>
    </source>
</evidence>
<evidence type="ECO:0000259" key="3">
    <source>
        <dbReference type="Pfam" id="PF22786"/>
    </source>
</evidence>
<evidence type="ECO:0000256" key="1">
    <source>
        <dbReference type="SAM" id="MobiDB-lite"/>
    </source>
</evidence>
<evidence type="ECO:0000313" key="4">
    <source>
        <dbReference type="EMBL" id="KAL1881103.1"/>
    </source>
</evidence>
<protein>
    <recommendedName>
        <fullName evidence="3">Tag1 C-terminal domain-containing protein</fullName>
    </recommendedName>
</protein>
<feature type="region of interest" description="Disordered" evidence="1">
    <location>
        <begin position="1"/>
        <end position="86"/>
    </location>
</feature>
<dbReference type="PANTHER" id="PTHR35895:SF3">
    <property type="entry name" value="PRE-RRNA PROCESSING PROTEIN"/>
    <property type="match status" value="1"/>
</dbReference>
<dbReference type="InterPro" id="IPR055011">
    <property type="entry name" value="Tag1_C"/>
</dbReference>
<dbReference type="EMBL" id="JAZHXJ010000027">
    <property type="protein sequence ID" value="KAL1881103.1"/>
    <property type="molecule type" value="Genomic_DNA"/>
</dbReference>
<dbReference type="Pfam" id="PF22786">
    <property type="entry name" value="Tag1_C"/>
    <property type="match status" value="1"/>
</dbReference>
<accession>A0ABR3XYK4</accession>
<organism evidence="4 5">
    <name type="scientific">Phialemonium thermophilum</name>
    <dbReference type="NCBI Taxonomy" id="223376"/>
    <lineage>
        <taxon>Eukaryota</taxon>
        <taxon>Fungi</taxon>
        <taxon>Dikarya</taxon>
        <taxon>Ascomycota</taxon>
        <taxon>Pezizomycotina</taxon>
        <taxon>Sordariomycetes</taxon>
        <taxon>Sordariomycetidae</taxon>
        <taxon>Cephalothecales</taxon>
        <taxon>Cephalothecaceae</taxon>
        <taxon>Phialemonium</taxon>
    </lineage>
</organism>
<feature type="compositionally biased region" description="Polar residues" evidence="1">
    <location>
        <begin position="70"/>
        <end position="82"/>
    </location>
</feature>
<proteinExistence type="predicted"/>
<feature type="transmembrane region" description="Helical" evidence="2">
    <location>
        <begin position="95"/>
        <end position="116"/>
    </location>
</feature>
<keyword evidence="2" id="KW-1133">Transmembrane helix</keyword>
<dbReference type="PANTHER" id="PTHR35895">
    <property type="entry name" value="CHROMOSOME 16, WHOLE GENOME SHOTGUN SEQUENCE"/>
    <property type="match status" value="1"/>
</dbReference>
<evidence type="ECO:0000256" key="2">
    <source>
        <dbReference type="SAM" id="Phobius"/>
    </source>
</evidence>
<dbReference type="Proteomes" id="UP001586593">
    <property type="component" value="Unassembled WGS sequence"/>
</dbReference>
<dbReference type="InterPro" id="IPR046368">
    <property type="entry name" value="Tag1"/>
</dbReference>
<name>A0ABR3XYK4_9PEZI</name>
<keyword evidence="2" id="KW-0812">Transmembrane</keyword>
<dbReference type="Pfam" id="PF26174">
    <property type="entry name" value="LEA-2_1"/>
    <property type="match status" value="1"/>
</dbReference>
<gene>
    <name evidence="4" type="ORF">VTK73DRAFT_4780</name>
</gene>
<reference evidence="4 5" key="1">
    <citation type="journal article" date="2024" name="Commun. Biol.">
        <title>Comparative genomic analysis of thermophilic fungi reveals convergent evolutionary adaptations and gene losses.</title>
        <authorList>
            <person name="Steindorff A.S."/>
            <person name="Aguilar-Pontes M.V."/>
            <person name="Robinson A.J."/>
            <person name="Andreopoulos B."/>
            <person name="LaButti K."/>
            <person name="Kuo A."/>
            <person name="Mondo S."/>
            <person name="Riley R."/>
            <person name="Otillar R."/>
            <person name="Haridas S."/>
            <person name="Lipzen A."/>
            <person name="Grimwood J."/>
            <person name="Schmutz J."/>
            <person name="Clum A."/>
            <person name="Reid I.D."/>
            <person name="Moisan M.C."/>
            <person name="Butler G."/>
            <person name="Nguyen T.T.M."/>
            <person name="Dewar K."/>
            <person name="Conant G."/>
            <person name="Drula E."/>
            <person name="Henrissat B."/>
            <person name="Hansel C."/>
            <person name="Singer S."/>
            <person name="Hutchinson M.I."/>
            <person name="de Vries R.P."/>
            <person name="Natvig D.O."/>
            <person name="Powell A.J."/>
            <person name="Tsang A."/>
            <person name="Grigoriev I.V."/>
        </authorList>
    </citation>
    <scope>NUCLEOTIDE SEQUENCE [LARGE SCALE GENOMIC DNA]</scope>
    <source>
        <strain evidence="4 5">ATCC 24622</strain>
    </source>
</reference>
<comment type="caution">
    <text evidence="4">The sequence shown here is derived from an EMBL/GenBank/DDBJ whole genome shotgun (WGS) entry which is preliminary data.</text>
</comment>
<sequence>MSSSERTPLLTADEPPGKASMLTPESLQESTPLLSTSDSTLQYDGRQGNFEDSDAVSQEEQREELRVVTPSPSISGTGQISADSRAGKEGRRWPSIIAIFFLTLLSIILIIVAFIAPAAVEEYAKQAVVLEPTNLSLESITSDGVQARVQAKFKLDASRVQKDNVRRVGRAATWVLRRLGTGPTNVTISVPEYDHVIVGSVSLPPLIVDIVDGHTTTVDFVAELIPGDADGIRAIANQWLEGRLDLLKLRGFADIRLQSGIVPLGTHRVSETLVFEAKELPAVPEYNITRLNFHEALGPDGDSRGMAAEVSLEAFNKYPVSLDVPELAFEILVPGCSLSDAYIIVSEAITKTVAVRPRSSVVVEVNALIRSLPDQLTRTCPDSSSSPLDLLLKQYLGGEEATVFVRGASHLGGDVPGWVVDILSSITVPAPFPGRSFDSLIRNFSLTDVSFTLPNPMADPHDPDASPKVSGVIEVLAVLPSEMNFNITVNKVRANADVFHEAKKLGELNLRRWQRAQSSKVVSEDGKNTLQIRSSIKDAPLDITDADVLTDVIESLLSGDDRVVLDINAKVDVKVQTVLGPLVLKDVPADGKVPLKRPSLFL</sequence>
<keyword evidence="5" id="KW-1185">Reference proteome</keyword>
<feature type="domain" description="Tag1 C-terminal" evidence="3">
    <location>
        <begin position="483"/>
        <end position="596"/>
    </location>
</feature>
<keyword evidence="2" id="KW-0472">Membrane</keyword>
<feature type="compositionally biased region" description="Low complexity" evidence="1">
    <location>
        <begin position="30"/>
        <end position="41"/>
    </location>
</feature>